<dbReference type="PANTHER" id="PTHR23257">
    <property type="entry name" value="SERINE-THREONINE PROTEIN KINASE"/>
    <property type="match status" value="1"/>
</dbReference>
<dbReference type="InterPro" id="IPR000719">
    <property type="entry name" value="Prot_kinase_dom"/>
</dbReference>
<dbReference type="SUPFAM" id="SSF56112">
    <property type="entry name" value="Protein kinase-like (PK-like)"/>
    <property type="match status" value="1"/>
</dbReference>
<keyword evidence="3" id="KW-0723">Serine/threonine-protein kinase</keyword>
<gene>
    <name evidence="3" type="ORF">AJ79_07298</name>
</gene>
<dbReference type="GO" id="GO:0005737">
    <property type="term" value="C:cytoplasm"/>
    <property type="evidence" value="ECO:0007669"/>
    <property type="project" value="TreeGrafter"/>
</dbReference>
<protein>
    <submittedName>
        <fullName evidence="3">Serine/threonine protein kinase</fullName>
    </submittedName>
</protein>
<dbReference type="SMART" id="SM00220">
    <property type="entry name" value="S_TKc"/>
    <property type="match status" value="1"/>
</dbReference>
<evidence type="ECO:0000259" key="2">
    <source>
        <dbReference type="PROSITE" id="PS50011"/>
    </source>
</evidence>
<dbReference type="AlphaFoldDB" id="A0A2B7X3S9"/>
<comment type="caution">
    <text evidence="3">The sequence shown here is derived from an EMBL/GenBank/DDBJ whole genome shotgun (WGS) entry which is preliminary data.</text>
</comment>
<evidence type="ECO:0000313" key="4">
    <source>
        <dbReference type="Proteomes" id="UP000223968"/>
    </source>
</evidence>
<dbReference type="InterPro" id="IPR050167">
    <property type="entry name" value="Ser_Thr_protein_kinase"/>
</dbReference>
<dbReference type="GO" id="GO:0004674">
    <property type="term" value="F:protein serine/threonine kinase activity"/>
    <property type="evidence" value="ECO:0007669"/>
    <property type="project" value="UniProtKB-KW"/>
</dbReference>
<proteinExistence type="predicted"/>
<feature type="region of interest" description="Disordered" evidence="1">
    <location>
        <begin position="1013"/>
        <end position="1032"/>
    </location>
</feature>
<organism evidence="3 4">
    <name type="scientific">Helicocarpus griseus UAMH5409</name>
    <dbReference type="NCBI Taxonomy" id="1447875"/>
    <lineage>
        <taxon>Eukaryota</taxon>
        <taxon>Fungi</taxon>
        <taxon>Dikarya</taxon>
        <taxon>Ascomycota</taxon>
        <taxon>Pezizomycotina</taxon>
        <taxon>Eurotiomycetes</taxon>
        <taxon>Eurotiomycetidae</taxon>
        <taxon>Onygenales</taxon>
        <taxon>Ajellomycetaceae</taxon>
        <taxon>Helicocarpus</taxon>
    </lineage>
</organism>
<dbReference type="EMBL" id="PDNB01000144">
    <property type="protein sequence ID" value="PGH03716.1"/>
    <property type="molecule type" value="Genomic_DNA"/>
</dbReference>
<feature type="compositionally biased region" description="Polar residues" evidence="1">
    <location>
        <begin position="1016"/>
        <end position="1027"/>
    </location>
</feature>
<evidence type="ECO:0000313" key="3">
    <source>
        <dbReference type="EMBL" id="PGH03716.1"/>
    </source>
</evidence>
<dbReference type="Gene3D" id="1.10.510.10">
    <property type="entry name" value="Transferase(Phosphotransferase) domain 1"/>
    <property type="match status" value="1"/>
</dbReference>
<keyword evidence="3" id="KW-0418">Kinase</keyword>
<dbReference type="GO" id="GO:0007165">
    <property type="term" value="P:signal transduction"/>
    <property type="evidence" value="ECO:0007669"/>
    <property type="project" value="TreeGrafter"/>
</dbReference>
<dbReference type="Proteomes" id="UP000223968">
    <property type="component" value="Unassembled WGS sequence"/>
</dbReference>
<dbReference type="GO" id="GO:0005524">
    <property type="term" value="F:ATP binding"/>
    <property type="evidence" value="ECO:0007669"/>
    <property type="project" value="InterPro"/>
</dbReference>
<dbReference type="STRING" id="1447875.A0A2B7X3S9"/>
<keyword evidence="3" id="KW-0808">Transferase</keyword>
<sequence>MPDLQKTPPSKRSMWHRLGFPWLGKDSRRSVSPGSLSCHEPTTYSSDISSLSADYNNANPLRPISRSVGVGLPRHATFKRQNSERRDRLYPNESGFRRAFSADRRRPLSCHRTRSPPPIPTERLSAPEVQYHDNDLALPSFLESAPLHFPEACELDNCTDGTFSIDGENEEEMLERELDKKWILNLSMHFRDHSEREKFFVTYIETPNRWRRVTISCDYRNAEPESLEQDLKELYYQRDKNSRIYESLRGSIAEIQFFETVTNLKLETSDGRLHVHVTEDMNEIIPYPPISAIEHLGPEYIRESELSFDSHLSGFAYQVKMNGKYYVKKEIPGPETVNEFLYEINALYALAGSESVIQLKGIVVDDNMTLVKGILINFAEKGALVDLFYDYKGTIEWARRERWARQTIQGLAEIHEAGFVQGDFTVSNVVVDADDNAKIIDINRRGCPVGWEPPEFTKKLESKQKISMYIGVKSDLYQLGMTLWAIAMEEDEPGKQLRPFIIPVDKKIPDYYRNIVDICLSTRPQDRLSAKELLALFPQDPVTMTNERTMDVVDNLAPLPVEISGNIGCLDEDPPQWNDGYLDQPADNIRLISSPNSVCDSEDVAFYDPEESAINPDAVSVDDLESQYLDEFGDLHMDNAGNPRDFTADDIELEPPSSTILSSAIHDTLPFEHSLCTPAFPEILTGVGRHPSCGVEEYSLEVGNRYAEPSFPERDSLSRYYYEIGDPEINDPDAEVSGETESQAQIADSSSQSLSFVSQEDLLTSCLPINPAFTGSFAPEDDVVPALDFDNSVAATSFPPDFPANPSGKRDSLNSPAERCEDLFLSDLPINPPFKGIFQQEQQHDQLSLPISPAFKDSSEPGHRSDYPYLQSTALQDVGFSVSTRPRSPVPQVQFSEKHPSRIGDLLSSKLPINPFFKDPPEARHHGIHQTLYTRFIQDANPSIPLKSPSSISRMQSTGQDTSFDDLLSSKLPINPAFKDSLGSRQRSSFSYFHSCDRDIVSVPSRPLVPYRKVQHNGQDTPSTDDLCSSKLPINPAFKDPSGLGRRGSHSCSPSYARDIIFAPGPCGLHPQVQLTGQVTSSANYLDLSKMPIIQPLRAHSNRQAAFPSRGIKDGPDPSVVSTTTFHPPSSGDGDLFTSKLPINPAFTNHSELWLPATQISTAIDLGLGLPHAGQVMQHHSEYLFNSRSPINPRYHLIGPTPGTLED</sequence>
<feature type="domain" description="Protein kinase" evidence="2">
    <location>
        <begin position="290"/>
        <end position="543"/>
    </location>
</feature>
<keyword evidence="4" id="KW-1185">Reference proteome</keyword>
<reference evidence="3 4" key="1">
    <citation type="submission" date="2017-10" db="EMBL/GenBank/DDBJ databases">
        <title>Comparative genomics in systemic dimorphic fungi from Ajellomycetaceae.</title>
        <authorList>
            <person name="Munoz J.F."/>
            <person name="Mcewen J.G."/>
            <person name="Clay O.K."/>
            <person name="Cuomo C.A."/>
        </authorList>
    </citation>
    <scope>NUCLEOTIDE SEQUENCE [LARGE SCALE GENOMIC DNA]</scope>
    <source>
        <strain evidence="3 4">UAMH5409</strain>
    </source>
</reference>
<dbReference type="InterPro" id="IPR011009">
    <property type="entry name" value="Kinase-like_dom_sf"/>
</dbReference>
<accession>A0A2B7X3S9</accession>
<dbReference type="Pfam" id="PF00069">
    <property type="entry name" value="Pkinase"/>
    <property type="match status" value="1"/>
</dbReference>
<dbReference type="PROSITE" id="PS50011">
    <property type="entry name" value="PROTEIN_KINASE_DOM"/>
    <property type="match status" value="1"/>
</dbReference>
<evidence type="ECO:0000256" key="1">
    <source>
        <dbReference type="SAM" id="MobiDB-lite"/>
    </source>
</evidence>
<name>A0A2B7X3S9_9EURO</name>
<dbReference type="OrthoDB" id="635774at2759"/>